<dbReference type="AlphaFoldDB" id="A0A1G5S4S7"/>
<protein>
    <submittedName>
        <fullName evidence="6">Di-and tricarboxylate transporter</fullName>
    </submittedName>
</protein>
<dbReference type="InterPro" id="IPR001898">
    <property type="entry name" value="SLC13A/DASS"/>
</dbReference>
<feature type="transmembrane region" description="Helical" evidence="5">
    <location>
        <begin position="187"/>
        <end position="210"/>
    </location>
</feature>
<feature type="transmembrane region" description="Helical" evidence="5">
    <location>
        <begin position="341"/>
        <end position="358"/>
    </location>
</feature>
<feature type="transmembrane region" description="Helical" evidence="5">
    <location>
        <begin position="55"/>
        <end position="85"/>
    </location>
</feature>
<feature type="transmembrane region" description="Helical" evidence="5">
    <location>
        <begin position="30"/>
        <end position="49"/>
    </location>
</feature>
<feature type="transmembrane region" description="Helical" evidence="5">
    <location>
        <begin position="143"/>
        <end position="175"/>
    </location>
</feature>
<dbReference type="Pfam" id="PF00939">
    <property type="entry name" value="Na_sulph_symp"/>
    <property type="match status" value="1"/>
</dbReference>
<evidence type="ECO:0000256" key="4">
    <source>
        <dbReference type="ARBA" id="ARBA00023136"/>
    </source>
</evidence>
<feature type="transmembrane region" description="Helical" evidence="5">
    <location>
        <begin position="378"/>
        <end position="398"/>
    </location>
</feature>
<dbReference type="PANTHER" id="PTHR10283:SF92">
    <property type="entry name" value="LOW-AFFINITY PHOSPHATE TRANSPORTER PHO91"/>
    <property type="match status" value="1"/>
</dbReference>
<feature type="transmembrane region" description="Helical" evidence="5">
    <location>
        <begin position="410"/>
        <end position="434"/>
    </location>
</feature>
<reference evidence="6 7" key="1">
    <citation type="submission" date="2016-10" db="EMBL/GenBank/DDBJ databases">
        <authorList>
            <person name="de Groot N.N."/>
        </authorList>
    </citation>
    <scope>NUCLEOTIDE SEQUENCE [LARGE SCALE GENOMIC DNA]</scope>
    <source>
        <strain evidence="6 7">DSM 2784</strain>
    </source>
</reference>
<dbReference type="GO" id="GO:0005886">
    <property type="term" value="C:plasma membrane"/>
    <property type="evidence" value="ECO:0007669"/>
    <property type="project" value="TreeGrafter"/>
</dbReference>
<keyword evidence="4 5" id="KW-0472">Membrane</keyword>
<gene>
    <name evidence="6" type="ORF">SAMN03080599_02750</name>
</gene>
<dbReference type="OrthoDB" id="5460483at2"/>
<proteinExistence type="predicted"/>
<feature type="transmembrane region" description="Helical" evidence="5">
    <location>
        <begin position="312"/>
        <end position="329"/>
    </location>
</feature>
<sequence>MPQKNPKNTAPPAVAASDKFKNFFRLKPRAFLLCLAAALALTLMNPLHLNVEQQIVFGALFMAVLSWASQAVSQTVTSIFLLIMFSLFGMTPLQQVFKFPLSDNFITIAMSFLMSQAIVNSGIAARLADTLLARFVKKPMDLIWVGIASNLLMMFLIPQPFSRTILLAAIFVEYIKRHNIPRATSEVVMLNLFVTAVTTLMMFLTADVILNTFAVEMSGTSISWFDWAKWMAVPSFITTLIMSGLLILMNRKAFSVELGHPVARGRLGDSDQDSEHIVSHNPFSRSEKIVLVLVLGTVGMWMTESVHGVSSAFVAVVCVAGLALLTGTLGHKDIKSMNFPLMIFLTAAFSIGGVMQSSGISEAMFSVFKMDGLVGTGWFAPAIIGLNMMVHQLVGSTVTSLSISVPGLRALAGATMNPIAVMLISYVTVNLHYYLPFQQIVLLVGLEHYGPRHILKIGVVMTFLTPVIVMLLFMPWFQLVQ</sequence>
<feature type="transmembrane region" description="Helical" evidence="5">
    <location>
        <begin position="105"/>
        <end position="123"/>
    </location>
</feature>
<keyword evidence="7" id="KW-1185">Reference proteome</keyword>
<dbReference type="EMBL" id="FMWL01000018">
    <property type="protein sequence ID" value="SCZ81365.1"/>
    <property type="molecule type" value="Genomic_DNA"/>
</dbReference>
<name>A0A1G5S4S7_9FIRM</name>
<dbReference type="STRING" id="1120920.SAMN03080599_02750"/>
<dbReference type="GO" id="GO:0005315">
    <property type="term" value="F:phosphate transmembrane transporter activity"/>
    <property type="evidence" value="ECO:0007669"/>
    <property type="project" value="TreeGrafter"/>
</dbReference>
<comment type="subcellular location">
    <subcellularLocation>
        <location evidence="1">Membrane</location>
        <topology evidence="1">Multi-pass membrane protein</topology>
    </subcellularLocation>
</comment>
<evidence type="ECO:0000313" key="6">
    <source>
        <dbReference type="EMBL" id="SCZ81365.1"/>
    </source>
</evidence>
<evidence type="ECO:0000256" key="5">
    <source>
        <dbReference type="SAM" id="Phobius"/>
    </source>
</evidence>
<dbReference type="RefSeq" id="WP_092592453.1">
    <property type="nucleotide sequence ID" value="NZ_FMWL01000018.1"/>
</dbReference>
<feature type="transmembrane region" description="Helical" evidence="5">
    <location>
        <begin position="230"/>
        <end position="248"/>
    </location>
</feature>
<dbReference type="Proteomes" id="UP000199208">
    <property type="component" value="Unassembled WGS sequence"/>
</dbReference>
<dbReference type="PANTHER" id="PTHR10283">
    <property type="entry name" value="SOLUTE CARRIER FAMILY 13 MEMBER"/>
    <property type="match status" value="1"/>
</dbReference>
<accession>A0A1G5S4S7</accession>
<keyword evidence="3 5" id="KW-1133">Transmembrane helix</keyword>
<evidence type="ECO:0000256" key="1">
    <source>
        <dbReference type="ARBA" id="ARBA00004141"/>
    </source>
</evidence>
<evidence type="ECO:0000256" key="3">
    <source>
        <dbReference type="ARBA" id="ARBA00022989"/>
    </source>
</evidence>
<feature type="transmembrane region" description="Helical" evidence="5">
    <location>
        <begin position="454"/>
        <end position="477"/>
    </location>
</feature>
<evidence type="ECO:0000256" key="2">
    <source>
        <dbReference type="ARBA" id="ARBA00022692"/>
    </source>
</evidence>
<organism evidence="6 7">
    <name type="scientific">Acidaminobacter hydrogenoformans DSM 2784</name>
    <dbReference type="NCBI Taxonomy" id="1120920"/>
    <lineage>
        <taxon>Bacteria</taxon>
        <taxon>Bacillati</taxon>
        <taxon>Bacillota</taxon>
        <taxon>Clostridia</taxon>
        <taxon>Peptostreptococcales</taxon>
        <taxon>Acidaminobacteraceae</taxon>
        <taxon>Acidaminobacter</taxon>
    </lineage>
</organism>
<evidence type="ECO:0000313" key="7">
    <source>
        <dbReference type="Proteomes" id="UP000199208"/>
    </source>
</evidence>
<keyword evidence="2 5" id="KW-0812">Transmembrane</keyword>